<dbReference type="PATRIC" id="fig|888019.4.peg.1572"/>
<dbReference type="AlphaFoldDB" id="U7V198"/>
<dbReference type="EMBL" id="AXZG01000053">
    <property type="protein sequence ID" value="ERT65467.1"/>
    <property type="molecule type" value="Genomic_DNA"/>
</dbReference>
<gene>
    <name evidence="1" type="ORF">HMPREF0742_01857</name>
</gene>
<name>U7V198_9MICC</name>
<evidence type="ECO:0000313" key="2">
    <source>
        <dbReference type="Proteomes" id="UP000017174"/>
    </source>
</evidence>
<accession>U7V198</accession>
<organism evidence="1 2">
    <name type="scientific">Rothia aeria F0184</name>
    <dbReference type="NCBI Taxonomy" id="888019"/>
    <lineage>
        <taxon>Bacteria</taxon>
        <taxon>Bacillati</taxon>
        <taxon>Actinomycetota</taxon>
        <taxon>Actinomycetes</taxon>
        <taxon>Micrococcales</taxon>
        <taxon>Micrococcaceae</taxon>
        <taxon>Rothia</taxon>
    </lineage>
</organism>
<protein>
    <submittedName>
        <fullName evidence="1">Uncharacterized protein</fullName>
    </submittedName>
</protein>
<sequence>MRRAGYRAGFGHISQCARFWTCVFTTHCHIPTYFAPRTRHIGLP</sequence>
<proteinExistence type="predicted"/>
<reference evidence="1 2" key="1">
    <citation type="submission" date="2013-08" db="EMBL/GenBank/DDBJ databases">
        <authorList>
            <person name="Weinstock G."/>
            <person name="Sodergren E."/>
            <person name="Wylie T."/>
            <person name="Fulton L."/>
            <person name="Fulton R."/>
            <person name="Fronick C."/>
            <person name="O'Laughlin M."/>
            <person name="Godfrey J."/>
            <person name="Miner T."/>
            <person name="Herter B."/>
            <person name="Appelbaum E."/>
            <person name="Cordes M."/>
            <person name="Lek S."/>
            <person name="Wollam A."/>
            <person name="Pepin K.H."/>
            <person name="Palsikar V.B."/>
            <person name="Mitreva M."/>
            <person name="Wilson R.K."/>
        </authorList>
    </citation>
    <scope>NUCLEOTIDE SEQUENCE [LARGE SCALE GENOMIC DNA]</scope>
    <source>
        <strain evidence="1 2">F0184</strain>
    </source>
</reference>
<evidence type="ECO:0000313" key="1">
    <source>
        <dbReference type="EMBL" id="ERT65467.1"/>
    </source>
</evidence>
<dbReference type="HOGENOM" id="CLU_3221547_0_0_11"/>
<comment type="caution">
    <text evidence="1">The sequence shown here is derived from an EMBL/GenBank/DDBJ whole genome shotgun (WGS) entry which is preliminary data.</text>
</comment>
<dbReference type="Proteomes" id="UP000017174">
    <property type="component" value="Unassembled WGS sequence"/>
</dbReference>